<comment type="caution">
    <text evidence="5">The sequence shown here is derived from an EMBL/GenBank/DDBJ whole genome shotgun (WGS) entry which is preliminary data.</text>
</comment>
<dbReference type="SUPFAM" id="SSF54826">
    <property type="entry name" value="Enolase N-terminal domain-like"/>
    <property type="match status" value="1"/>
</dbReference>
<feature type="domain" description="Mandelate racemase/muconate lactonizing enzyme C-terminal" evidence="4">
    <location>
        <begin position="144"/>
        <end position="240"/>
    </location>
</feature>
<evidence type="ECO:0000259" key="4">
    <source>
        <dbReference type="SMART" id="SM00922"/>
    </source>
</evidence>
<sequence>MKIAEIKAIPLTMPIAPGEHRTWWGDYPSISIILVEVTTDEGIKGYGEGLARYCPQSYGLMIENLLAPRYIGQDPFAVEALWQRAFRIHSGKSGGMMMEAISAIDIALWDIMGKALNQPIHRLLGTYGRTEVEAYASSISWSAEEKAAEQIEAATAMGFKMIKAKLGAPADEAIAWCRKVREMVRSDIKLCADANFAYDLDDAIRVARALHELDFYWLEEPIAPEDIDGYKRLRAASPMRIVAGESEHTTFGAREIIASRAVGMIQPDCTRAGGITETRKIANLAYAFNVGYAPHIGGGGAISSAANLQLSAAMPNFTIFESMIFPSALRDQLATEPVGAIDTRTGLVPVPQGPGLGIELDFDMVEKLRSEG</sequence>
<dbReference type="EMBL" id="RZNJ01000001">
    <property type="protein sequence ID" value="RUT34796.1"/>
    <property type="molecule type" value="Genomic_DNA"/>
</dbReference>
<comment type="cofactor">
    <cofactor evidence="1">
        <name>Mg(2+)</name>
        <dbReference type="ChEBI" id="CHEBI:18420"/>
    </cofactor>
</comment>
<dbReference type="InterPro" id="IPR029065">
    <property type="entry name" value="Enolase_C-like"/>
</dbReference>
<dbReference type="InterPro" id="IPR013342">
    <property type="entry name" value="Mandelate_racemase_C"/>
</dbReference>
<dbReference type="Pfam" id="PF13378">
    <property type="entry name" value="MR_MLE_C"/>
    <property type="match status" value="1"/>
</dbReference>
<gene>
    <name evidence="5" type="ORF">EMQ25_02220</name>
</gene>
<organism evidence="5 6">
    <name type="scientific">Arsenicitalea aurantiaca</name>
    <dbReference type="NCBI Taxonomy" id="1783274"/>
    <lineage>
        <taxon>Bacteria</taxon>
        <taxon>Pseudomonadati</taxon>
        <taxon>Pseudomonadota</taxon>
        <taxon>Alphaproteobacteria</taxon>
        <taxon>Hyphomicrobiales</taxon>
        <taxon>Devosiaceae</taxon>
        <taxon>Arsenicitalea</taxon>
    </lineage>
</organism>
<dbReference type="InterPro" id="IPR036849">
    <property type="entry name" value="Enolase-like_C_sf"/>
</dbReference>
<evidence type="ECO:0000256" key="2">
    <source>
        <dbReference type="ARBA" id="ARBA00022723"/>
    </source>
</evidence>
<dbReference type="InterPro" id="IPR046945">
    <property type="entry name" value="RHMD-like"/>
</dbReference>
<evidence type="ECO:0000313" key="6">
    <source>
        <dbReference type="Proteomes" id="UP000281547"/>
    </source>
</evidence>
<keyword evidence="6" id="KW-1185">Reference proteome</keyword>
<keyword evidence="3" id="KW-0460">Magnesium</keyword>
<dbReference type="Gene3D" id="3.20.20.120">
    <property type="entry name" value="Enolase-like C-terminal domain"/>
    <property type="match status" value="1"/>
</dbReference>
<dbReference type="OrthoDB" id="9802699at2"/>
<dbReference type="CDD" id="cd03316">
    <property type="entry name" value="MR_like"/>
    <property type="match status" value="1"/>
</dbReference>
<dbReference type="SMART" id="SM00922">
    <property type="entry name" value="MR_MLE"/>
    <property type="match status" value="1"/>
</dbReference>
<dbReference type="GO" id="GO:0000287">
    <property type="term" value="F:magnesium ion binding"/>
    <property type="evidence" value="ECO:0007669"/>
    <property type="project" value="UniProtKB-ARBA"/>
</dbReference>
<dbReference type="InterPro" id="IPR018110">
    <property type="entry name" value="Mandel_Rmase/mucon_lact_enz_CS"/>
</dbReference>
<dbReference type="GO" id="GO:0016052">
    <property type="term" value="P:carbohydrate catabolic process"/>
    <property type="evidence" value="ECO:0007669"/>
    <property type="project" value="TreeGrafter"/>
</dbReference>
<dbReference type="InterPro" id="IPR029017">
    <property type="entry name" value="Enolase-like_N"/>
</dbReference>
<keyword evidence="2" id="KW-0479">Metal-binding</keyword>
<dbReference type="Proteomes" id="UP000281547">
    <property type="component" value="Unassembled WGS sequence"/>
</dbReference>
<evidence type="ECO:0000256" key="1">
    <source>
        <dbReference type="ARBA" id="ARBA00001946"/>
    </source>
</evidence>
<dbReference type="GO" id="GO:0016836">
    <property type="term" value="F:hydro-lyase activity"/>
    <property type="evidence" value="ECO:0007669"/>
    <property type="project" value="TreeGrafter"/>
</dbReference>
<dbReference type="Gene3D" id="3.30.390.10">
    <property type="entry name" value="Enolase-like, N-terminal domain"/>
    <property type="match status" value="1"/>
</dbReference>
<dbReference type="AlphaFoldDB" id="A0A433XL28"/>
<accession>A0A433XL28</accession>
<dbReference type="SFLD" id="SFLDG00179">
    <property type="entry name" value="mandelate_racemase"/>
    <property type="match status" value="1"/>
</dbReference>
<name>A0A433XL28_9HYPH</name>
<dbReference type="Pfam" id="PF02746">
    <property type="entry name" value="MR_MLE_N"/>
    <property type="match status" value="1"/>
</dbReference>
<dbReference type="PANTHER" id="PTHR13794:SF58">
    <property type="entry name" value="MITOCHONDRIAL ENOLASE SUPERFAMILY MEMBER 1"/>
    <property type="match status" value="1"/>
</dbReference>
<dbReference type="PROSITE" id="PS00909">
    <property type="entry name" value="MR_MLE_2"/>
    <property type="match status" value="1"/>
</dbReference>
<dbReference type="SFLD" id="SFLDS00001">
    <property type="entry name" value="Enolase"/>
    <property type="match status" value="1"/>
</dbReference>
<reference evidence="5 6" key="1">
    <citation type="journal article" date="2016" name="Int. J. Syst. Evol. Microbiol.">
        <title>Arsenicitalea aurantiaca gen. nov., sp. nov., a new member of the family Hyphomicrobiaceae, isolated from high-arsenic sediment.</title>
        <authorList>
            <person name="Mu Y."/>
            <person name="Zhou L."/>
            <person name="Zeng X.C."/>
            <person name="Liu L."/>
            <person name="Pan Y."/>
            <person name="Chen X."/>
            <person name="Wang J."/>
            <person name="Li S."/>
            <person name="Li W.J."/>
            <person name="Wang Y."/>
        </authorList>
    </citation>
    <scope>NUCLEOTIDE SEQUENCE [LARGE SCALE GENOMIC DNA]</scope>
    <source>
        <strain evidence="5 6">42-50</strain>
    </source>
</reference>
<dbReference type="PROSITE" id="PS00908">
    <property type="entry name" value="MR_MLE_1"/>
    <property type="match status" value="1"/>
</dbReference>
<protein>
    <submittedName>
        <fullName evidence="5">Mandelate racemase/muconate lactonizing enzyme family protein</fullName>
    </submittedName>
</protein>
<dbReference type="InterPro" id="IPR013341">
    <property type="entry name" value="Mandelate_racemase_N_dom"/>
</dbReference>
<evidence type="ECO:0000313" key="5">
    <source>
        <dbReference type="EMBL" id="RUT34796.1"/>
    </source>
</evidence>
<dbReference type="SUPFAM" id="SSF51604">
    <property type="entry name" value="Enolase C-terminal domain-like"/>
    <property type="match status" value="1"/>
</dbReference>
<proteinExistence type="predicted"/>
<dbReference type="GO" id="GO:0009063">
    <property type="term" value="P:amino acid catabolic process"/>
    <property type="evidence" value="ECO:0007669"/>
    <property type="project" value="InterPro"/>
</dbReference>
<evidence type="ECO:0000256" key="3">
    <source>
        <dbReference type="ARBA" id="ARBA00022842"/>
    </source>
</evidence>
<dbReference type="RefSeq" id="WP_127186915.1">
    <property type="nucleotide sequence ID" value="NZ_RZNJ01000001.1"/>
</dbReference>
<dbReference type="PANTHER" id="PTHR13794">
    <property type="entry name" value="ENOLASE SUPERFAMILY, MANDELATE RACEMASE"/>
    <property type="match status" value="1"/>
</dbReference>